<organism evidence="4 5">
    <name type="scientific">Lacihabitans soyangensis</name>
    <dbReference type="NCBI Taxonomy" id="869394"/>
    <lineage>
        <taxon>Bacteria</taxon>
        <taxon>Pseudomonadati</taxon>
        <taxon>Bacteroidota</taxon>
        <taxon>Cytophagia</taxon>
        <taxon>Cytophagales</taxon>
        <taxon>Leadbetterellaceae</taxon>
        <taxon>Lacihabitans</taxon>
    </lineage>
</organism>
<feature type="domain" description="DUF11" evidence="3">
    <location>
        <begin position="46"/>
        <end position="145"/>
    </location>
</feature>
<evidence type="ECO:0000256" key="1">
    <source>
        <dbReference type="SAM" id="MobiDB-lite"/>
    </source>
</evidence>
<dbReference type="NCBIfam" id="TIGR04131">
    <property type="entry name" value="Bac_Flav_CTERM"/>
    <property type="match status" value="1"/>
</dbReference>
<gene>
    <name evidence="4" type="ORF">EGI31_12160</name>
</gene>
<reference evidence="4 5" key="1">
    <citation type="submission" date="2018-11" db="EMBL/GenBank/DDBJ databases">
        <title>Novel bacteria species description.</title>
        <authorList>
            <person name="Han J.-H."/>
        </authorList>
    </citation>
    <scope>NUCLEOTIDE SEQUENCE [LARGE SCALE GENOMIC DNA]</scope>
    <source>
        <strain evidence="4 5">KCTC23259</strain>
    </source>
</reference>
<evidence type="ECO:0000313" key="5">
    <source>
        <dbReference type="Proteomes" id="UP001204144"/>
    </source>
</evidence>
<feature type="signal peptide" evidence="2">
    <location>
        <begin position="1"/>
        <end position="22"/>
    </location>
</feature>
<evidence type="ECO:0000256" key="2">
    <source>
        <dbReference type="SAM" id="SignalP"/>
    </source>
</evidence>
<keyword evidence="2" id="KW-0732">Signal</keyword>
<dbReference type="NCBIfam" id="TIGR01451">
    <property type="entry name" value="B_ant_repeat"/>
    <property type="match status" value="1"/>
</dbReference>
<feature type="region of interest" description="Disordered" evidence="1">
    <location>
        <begin position="1334"/>
        <end position="1359"/>
    </location>
</feature>
<protein>
    <recommendedName>
        <fullName evidence="3">DUF11 domain-containing protein</fullName>
    </recommendedName>
</protein>
<proteinExistence type="predicted"/>
<evidence type="ECO:0000313" key="4">
    <source>
        <dbReference type="EMBL" id="MCP9763710.1"/>
    </source>
</evidence>
<dbReference type="Pfam" id="PF01345">
    <property type="entry name" value="DUF11"/>
    <property type="match status" value="2"/>
</dbReference>
<feature type="chain" id="PRO_5042106149" description="DUF11 domain-containing protein" evidence="2">
    <location>
        <begin position="23"/>
        <end position="1621"/>
    </location>
</feature>
<dbReference type="Pfam" id="PF13585">
    <property type="entry name" value="CHU_C"/>
    <property type="match status" value="1"/>
</dbReference>
<dbReference type="Gene3D" id="2.60.40.1170">
    <property type="entry name" value="Mu homology domain, subdomain B"/>
    <property type="match status" value="1"/>
</dbReference>
<dbReference type="InterPro" id="IPR001434">
    <property type="entry name" value="OmcB-like_DUF11"/>
</dbReference>
<keyword evidence="5" id="KW-1185">Reference proteome</keyword>
<feature type="domain" description="DUF11" evidence="3">
    <location>
        <begin position="1085"/>
        <end position="1197"/>
    </location>
</feature>
<dbReference type="Proteomes" id="UP001204144">
    <property type="component" value="Unassembled WGS sequence"/>
</dbReference>
<comment type="caution">
    <text evidence="4">The sequence shown here is derived from an EMBL/GenBank/DDBJ whole genome shotgun (WGS) entry which is preliminary data.</text>
</comment>
<evidence type="ECO:0000259" key="3">
    <source>
        <dbReference type="Pfam" id="PF01345"/>
    </source>
</evidence>
<dbReference type="InterPro" id="IPR026341">
    <property type="entry name" value="T9SS_type_B"/>
</dbReference>
<sequence>MLVFLKRYILLLLIFNVTVAQAKAFRSANGIKIDLALQSSYSSLSNGRTSFIIKIKNQRGTLANNIMIKDILPANFQVQNIAVSKGQHSLTANTILWEIGTMASNESEHTLTIIGVLSANTSFSYNQAEITQVSEEDLDSTPNNQNPCEDDMTFITIGGNVTNCPANNLTLQLSAISGFITYSWFKNGQIINGANTKQLSVQKEGSYNFKATFTQSGQSCTYAPSDTLKISTIKPIEVETQVAQPSCGLANGSIKFTNTKGFEPIVLSKDSLTFSSENLFGNLLSGKHNIYIKDAKSCILKKTFYLESVSNDITVTSSVVCDSSTTALISLNASGGIPPYQYNDGSGFKIANQFTKPNGTFSFEVKDSKGCTKLYTTSTICPNLCADSTFKVCPDAVISQLISVPNGFKDIQWYKNDTIIIGQQAQTYTIKSPGTYTYWARKISQDSTQQKTKGCNFKMLVIPPATFQVQVTNESCKNLTKGKLEVTNIMGEAPFTFRINNSPFQSNAIFKDLNAGSYNVIVKDKKGCRAILINQKIAPDSVLLPPEITTDKQLICSFEKANLLASICQDSASIVWSNNVINLNLINVGEGTYTARCKNTCGISPPSNQIKISEIADAPIPFIDISKSVDCKGEFIKLTTNFCTGNIIWNTGEKTAIITVNKSGTYTALCEAPCGNTQASITITIQTTPTPVAPIIKPDSFFVKDGQKVILTASDCNTGNVVWSTQEKTPTIKVGPGKYFAFCETACGKSSSSDTVEIKTEKPPFSPIISASKLQICQGELVTLLANGCTGDTVLWSTGIVGKSIITKPSKTTSYFAKCKKADKLDVSNLVTIAVSDPTIPILSATKTTTCAGEPVKITAKNCLQEVIWSNDQKGPEITVAPTSATKYFAYCKDNNCESASSDTLLIGVFSKNAPKISALKSQVCQGDTIQLRADGCTGKVQWSNGSTGETLKEKTIKSGIQNYTAKCVSDALQCESQVADSLKIWVLEKVSKPTVSQSLKNTCPVQFVNLNNAVSIDSQSISSIFLFKNDSLKTAETISDPTKIAVSGIYYIFKKSTDGCLSAPSAIAVGISDCSSITKTDTVDIQVRKSANVSVADINSNVFYRIVIKNTRKTMATNVQVVDFLPQNIELIALSSNAKFKNGLIFISIPFLKIEDSVVVLYEVKTIGTGLIRNTAALITLDQTDANSENNESTVVINPYGNNSPLGLSKELIYLYRVGERLFDLSFNFKITNNSPKSLKNLQLSDDLSKIFGSSVSVKDILISTENNSKIVLNPNYSGFPPNTNLLIDSLSYINPNDTLTIKLGFKLFLEDSLKNIFYNSARIEIANDPNTFDISTDGQNPDPDNNGKTSDNNTPTLINLKEPKLNPIAVSLSVIDTTLLAYNTFKVRYMVLLKNQTNSTLTNLIITDSLIEFLPKGLAFYISEKPLVSAQSYIKTNPNFNGSSDTYLTLPTSTIKPSTQDTLIFGLTFNFNSFLGPYHNQVRASVKDSSDNTYFDISNNGPITLSWLQDTTTFYINPSTFPAETLISVPGGFSPNDDGVNDEFRVKILKNVAIDKFVVYNRYGTKIHETSNIPQNTETFSWSGKNRDTNSSVPEGTYYYAIYIKNSYKPILGFITIKK</sequence>
<dbReference type="EMBL" id="RJUF01000036">
    <property type="protein sequence ID" value="MCP9763710.1"/>
    <property type="molecule type" value="Genomic_DNA"/>
</dbReference>
<accession>A0AAE3H645</accession>
<name>A0AAE3H645_9BACT</name>
<dbReference type="InterPro" id="IPR047589">
    <property type="entry name" value="DUF11_rpt"/>
</dbReference>